<keyword evidence="1" id="KW-0732">Signal</keyword>
<evidence type="ECO:0008006" key="4">
    <source>
        <dbReference type="Google" id="ProtNLM"/>
    </source>
</evidence>
<protein>
    <recommendedName>
        <fullName evidence="4">DUF4840 domain-containing protein</fullName>
    </recommendedName>
</protein>
<evidence type="ECO:0000313" key="3">
    <source>
        <dbReference type="Proteomes" id="UP000190816"/>
    </source>
</evidence>
<evidence type="ECO:0000313" key="2">
    <source>
        <dbReference type="EMBL" id="OPB80552.1"/>
    </source>
</evidence>
<feature type="chain" id="PRO_5042602608" description="DUF4840 domain-containing protein" evidence="1">
    <location>
        <begin position="25"/>
        <end position="197"/>
    </location>
</feature>
<dbReference type="KEGG" id="ego:BBD34_18750"/>
<feature type="signal peptide" evidence="1">
    <location>
        <begin position="1"/>
        <end position="24"/>
    </location>
</feature>
<dbReference type="EMBL" id="MAIC01000003">
    <property type="protein sequence ID" value="OPB80552.1"/>
    <property type="molecule type" value="Genomic_DNA"/>
</dbReference>
<evidence type="ECO:0000256" key="1">
    <source>
        <dbReference type="SAM" id="SignalP"/>
    </source>
</evidence>
<reference evidence="2 3" key="1">
    <citation type="submission" date="2016-06" db="EMBL/GenBank/DDBJ databases">
        <authorList>
            <person name="Nicholson A.C."/>
        </authorList>
    </citation>
    <scope>NUCLEOTIDE SEQUENCE [LARGE SCALE GENOMIC DNA]</scope>
    <source>
        <strain evidence="2 3">G4123</strain>
    </source>
</reference>
<dbReference type="AlphaFoldDB" id="A0AAJ3NFW1"/>
<sequence length="197" mass="21703">MKKFINLKAFLQLVILLSIPFILSNCRSDNDKRPNPVPGDPKVEDVNGNYAGKLGISQGTTKSEINVSFTAQKNVVTFTEFPMKEIISSIISDPTKANQALASIGKVKYEVSYTAVLSKSKKEVELTFSPKDLIFQVPIDGVNKKVTVTFAQIKQGIFTKTKTQNLNLELGAPKITVEGTAVTPFNQIVYNFAMLKK</sequence>
<dbReference type="RefSeq" id="WP_059324278.1">
    <property type="nucleotide sequence ID" value="NZ_CP016377.1"/>
</dbReference>
<proteinExistence type="predicted"/>
<comment type="caution">
    <text evidence="2">The sequence shown here is derived from an EMBL/GenBank/DDBJ whole genome shotgun (WGS) entry which is preliminary data.</text>
</comment>
<accession>A0AAJ3NFW1</accession>
<gene>
    <name evidence="2" type="ORF">BAY32_16170</name>
</gene>
<dbReference type="Pfam" id="PF16128">
    <property type="entry name" value="DUF4840"/>
    <property type="match status" value="1"/>
</dbReference>
<organism evidence="2 3">
    <name type="scientific">Elizabethkingia ursingii</name>
    <dbReference type="NCBI Taxonomy" id="1756150"/>
    <lineage>
        <taxon>Bacteria</taxon>
        <taxon>Pseudomonadati</taxon>
        <taxon>Bacteroidota</taxon>
        <taxon>Flavobacteriia</taxon>
        <taxon>Flavobacteriales</taxon>
        <taxon>Weeksellaceae</taxon>
        <taxon>Elizabethkingia</taxon>
    </lineage>
</organism>
<name>A0AAJ3NFW1_9FLAO</name>
<dbReference type="InterPro" id="IPR032293">
    <property type="entry name" value="DUF4840"/>
</dbReference>
<dbReference type="Proteomes" id="UP000190816">
    <property type="component" value="Unassembled WGS sequence"/>
</dbReference>